<dbReference type="Pfam" id="PF00512">
    <property type="entry name" value="HisKA"/>
    <property type="match status" value="1"/>
</dbReference>
<feature type="domain" description="PAS" evidence="17">
    <location>
        <begin position="332"/>
        <end position="368"/>
    </location>
</feature>
<dbReference type="SUPFAM" id="SSF55874">
    <property type="entry name" value="ATPase domain of HSP90 chaperone/DNA topoisomerase II/histidine kinase"/>
    <property type="match status" value="1"/>
</dbReference>
<keyword evidence="10" id="KW-0067">ATP-binding</keyword>
<evidence type="ECO:0000256" key="14">
    <source>
        <dbReference type="ARBA" id="ARBA00039401"/>
    </source>
</evidence>
<evidence type="ECO:0000256" key="1">
    <source>
        <dbReference type="ARBA" id="ARBA00000085"/>
    </source>
</evidence>
<dbReference type="InterPro" id="IPR036097">
    <property type="entry name" value="HisK_dim/P_sf"/>
</dbReference>
<keyword evidence="5" id="KW-0597">Phosphoprotein</keyword>
<name>A0ABQ3X8B8_9ACTN</name>
<dbReference type="Gene3D" id="1.10.287.130">
    <property type="match status" value="1"/>
</dbReference>
<gene>
    <name evidence="18" type="ORF">Aco03nite_031550</name>
</gene>
<reference evidence="18 19" key="1">
    <citation type="submission" date="2021-01" db="EMBL/GenBank/DDBJ databases">
        <title>Whole genome shotgun sequence of Actinoplanes couchii NBRC 106145.</title>
        <authorList>
            <person name="Komaki H."/>
            <person name="Tamura T."/>
        </authorList>
    </citation>
    <scope>NUCLEOTIDE SEQUENCE [LARGE SCALE GENOMIC DNA]</scope>
    <source>
        <strain evidence="18 19">NBRC 106145</strain>
    </source>
</reference>
<dbReference type="Proteomes" id="UP000612282">
    <property type="component" value="Unassembled WGS sequence"/>
</dbReference>
<dbReference type="Gene3D" id="3.30.565.10">
    <property type="entry name" value="Histidine kinase-like ATPase, C-terminal domain"/>
    <property type="match status" value="1"/>
</dbReference>
<keyword evidence="4" id="KW-1003">Cell membrane</keyword>
<keyword evidence="8" id="KW-0547">Nucleotide-binding</keyword>
<dbReference type="PANTHER" id="PTHR42878">
    <property type="entry name" value="TWO-COMPONENT HISTIDINE KINASE"/>
    <property type="match status" value="1"/>
</dbReference>
<dbReference type="EMBL" id="BOMG01000042">
    <property type="protein sequence ID" value="GID54751.1"/>
    <property type="molecule type" value="Genomic_DNA"/>
</dbReference>
<evidence type="ECO:0000256" key="12">
    <source>
        <dbReference type="ARBA" id="ARBA00023012"/>
    </source>
</evidence>
<feature type="transmembrane region" description="Helical" evidence="15">
    <location>
        <begin position="163"/>
        <end position="182"/>
    </location>
</feature>
<dbReference type="InterPro" id="IPR004358">
    <property type="entry name" value="Sig_transdc_His_kin-like_C"/>
</dbReference>
<protein>
    <recommendedName>
        <fullName evidence="14">Sensor-like histidine kinase SenX3</fullName>
        <ecNumber evidence="3">2.7.13.3</ecNumber>
    </recommendedName>
</protein>
<dbReference type="InterPro" id="IPR050351">
    <property type="entry name" value="BphY/WalK/GraS-like"/>
</dbReference>
<comment type="caution">
    <text evidence="18">The sequence shown here is derived from an EMBL/GenBank/DDBJ whole genome shotgun (WGS) entry which is preliminary data.</text>
</comment>
<dbReference type="InterPro" id="IPR003661">
    <property type="entry name" value="HisK_dim/P_dom"/>
</dbReference>
<evidence type="ECO:0000256" key="9">
    <source>
        <dbReference type="ARBA" id="ARBA00022777"/>
    </source>
</evidence>
<dbReference type="InterPro" id="IPR003594">
    <property type="entry name" value="HATPase_dom"/>
</dbReference>
<dbReference type="Pfam" id="PF13188">
    <property type="entry name" value="PAS_8"/>
    <property type="match status" value="1"/>
</dbReference>
<keyword evidence="9" id="KW-0418">Kinase</keyword>
<evidence type="ECO:0000259" key="17">
    <source>
        <dbReference type="PROSITE" id="PS50112"/>
    </source>
</evidence>
<evidence type="ECO:0000256" key="4">
    <source>
        <dbReference type="ARBA" id="ARBA00022475"/>
    </source>
</evidence>
<dbReference type="Gene3D" id="3.30.450.20">
    <property type="entry name" value="PAS domain"/>
    <property type="match status" value="1"/>
</dbReference>
<dbReference type="PROSITE" id="PS50112">
    <property type="entry name" value="PAS"/>
    <property type="match status" value="1"/>
</dbReference>
<dbReference type="PANTHER" id="PTHR42878:SF7">
    <property type="entry name" value="SENSOR HISTIDINE KINASE GLRK"/>
    <property type="match status" value="1"/>
</dbReference>
<dbReference type="PRINTS" id="PR00344">
    <property type="entry name" value="BCTRLSENSOR"/>
</dbReference>
<dbReference type="SMART" id="SM00388">
    <property type="entry name" value="HisKA"/>
    <property type="match status" value="1"/>
</dbReference>
<evidence type="ECO:0000256" key="2">
    <source>
        <dbReference type="ARBA" id="ARBA00004651"/>
    </source>
</evidence>
<comment type="subcellular location">
    <subcellularLocation>
        <location evidence="2">Cell membrane</location>
        <topology evidence="2">Multi-pass membrane protein</topology>
    </subcellularLocation>
</comment>
<evidence type="ECO:0000259" key="16">
    <source>
        <dbReference type="PROSITE" id="PS50109"/>
    </source>
</evidence>
<dbReference type="InterPro" id="IPR000014">
    <property type="entry name" value="PAS"/>
</dbReference>
<dbReference type="RefSeq" id="WP_239145195.1">
    <property type="nucleotide sequence ID" value="NZ_BAAAQE010000036.1"/>
</dbReference>
<evidence type="ECO:0000256" key="13">
    <source>
        <dbReference type="ARBA" id="ARBA00023136"/>
    </source>
</evidence>
<keyword evidence="11 15" id="KW-1133">Transmembrane helix</keyword>
<evidence type="ECO:0000256" key="3">
    <source>
        <dbReference type="ARBA" id="ARBA00012438"/>
    </source>
</evidence>
<dbReference type="Pfam" id="PF02518">
    <property type="entry name" value="HATPase_c"/>
    <property type="match status" value="1"/>
</dbReference>
<dbReference type="SMART" id="SM00387">
    <property type="entry name" value="HATPase_c"/>
    <property type="match status" value="1"/>
</dbReference>
<evidence type="ECO:0000256" key="7">
    <source>
        <dbReference type="ARBA" id="ARBA00022692"/>
    </source>
</evidence>
<feature type="transmembrane region" description="Helical" evidence="15">
    <location>
        <begin position="76"/>
        <end position="97"/>
    </location>
</feature>
<feature type="transmembrane region" description="Helical" evidence="15">
    <location>
        <begin position="257"/>
        <end position="277"/>
    </location>
</feature>
<sequence>MSLLRTVAFAVLYVAATIAGRMTIMDGTSLSLVWPAAGVAAVWFGAQWQSRTRWVDVAALSVITWTVNVATGASGILAAAFVVANLLQAGVFLVLIRRWRPHLWGAGGTEQLRSPRDLWALLGAGFIATTAGAAVGPTAVWLVTGHYSAAITAVWLVRNTASVLLIGAVGLCCGHAVSVYRARHGSLRGWWRQAATALRATPPERLFEYAGLALCSTVAYLAGFALTHGLPIAFALIALTVWAAMRLATPFVVLHDLAVGGIVVVFTLAGHGTFAAIESHAMRAFVAQLFVVMVAVVGLALALGRDERQALLIELASEKAALAVAHDEASRRAEMMQTIIESMADGLSVVDAGGRVVLRNPAAVRLLGGRLSPDDVVAPSGHYGICHLDGSPMADDESPYVRALTGEDIGMDVLVRNEGVPEGRILSVQATTIDHDRDGRAVVLLYTDVTADRRLREELTGFAGVVAHDLLNPLTTVEGWTTAAVETLAGSTDPAAVEAGEQLARVSRAAVRMRHLINDLLAYTTARDSAITEVEVDVHAIVADIVVARTDAAQASGGPVPRFRFDTLPWVRADPVLLRQLVDNLIANAIKYTAPGVTPLLEITSRIAGDRTEITIADNGIGIPAGQHDAIFGNFHRAHRSAGYSGTGLGLAICRRIVDRHGGTIAASDNPGGGSRFTFTLATADAGVPLRVSDGFQYA</sequence>
<dbReference type="SUPFAM" id="SSF47384">
    <property type="entry name" value="Homodimeric domain of signal transducing histidine kinase"/>
    <property type="match status" value="1"/>
</dbReference>
<dbReference type="PROSITE" id="PS50109">
    <property type="entry name" value="HIS_KIN"/>
    <property type="match status" value="1"/>
</dbReference>
<feature type="domain" description="Histidine kinase" evidence="16">
    <location>
        <begin position="465"/>
        <end position="685"/>
    </location>
</feature>
<dbReference type="InterPro" id="IPR005467">
    <property type="entry name" value="His_kinase_dom"/>
</dbReference>
<evidence type="ECO:0000313" key="18">
    <source>
        <dbReference type="EMBL" id="GID54751.1"/>
    </source>
</evidence>
<dbReference type="SUPFAM" id="SSF55785">
    <property type="entry name" value="PYP-like sensor domain (PAS domain)"/>
    <property type="match status" value="1"/>
</dbReference>
<evidence type="ECO:0000256" key="8">
    <source>
        <dbReference type="ARBA" id="ARBA00022741"/>
    </source>
</evidence>
<proteinExistence type="predicted"/>
<keyword evidence="13 15" id="KW-0472">Membrane</keyword>
<dbReference type="InterPro" id="IPR007895">
    <property type="entry name" value="MASE1"/>
</dbReference>
<keyword evidence="7 15" id="KW-0812">Transmembrane</keyword>
<evidence type="ECO:0000256" key="5">
    <source>
        <dbReference type="ARBA" id="ARBA00022553"/>
    </source>
</evidence>
<keyword evidence="12" id="KW-0902">Two-component regulatory system</keyword>
<evidence type="ECO:0000256" key="6">
    <source>
        <dbReference type="ARBA" id="ARBA00022679"/>
    </source>
</evidence>
<evidence type="ECO:0000256" key="11">
    <source>
        <dbReference type="ARBA" id="ARBA00022989"/>
    </source>
</evidence>
<keyword evidence="6" id="KW-0808">Transferase</keyword>
<feature type="transmembrane region" description="Helical" evidence="15">
    <location>
        <begin position="284"/>
        <end position="303"/>
    </location>
</feature>
<evidence type="ECO:0000256" key="15">
    <source>
        <dbReference type="SAM" id="Phobius"/>
    </source>
</evidence>
<accession>A0ABQ3X8B8</accession>
<dbReference type="EC" id="2.7.13.3" evidence="3"/>
<evidence type="ECO:0000256" key="10">
    <source>
        <dbReference type="ARBA" id="ARBA00022840"/>
    </source>
</evidence>
<comment type="catalytic activity">
    <reaction evidence="1">
        <text>ATP + protein L-histidine = ADP + protein N-phospho-L-histidine.</text>
        <dbReference type="EC" id="2.7.13.3"/>
    </reaction>
</comment>
<keyword evidence="19" id="KW-1185">Reference proteome</keyword>
<evidence type="ECO:0000313" key="19">
    <source>
        <dbReference type="Proteomes" id="UP000612282"/>
    </source>
</evidence>
<organism evidence="18 19">
    <name type="scientific">Actinoplanes couchii</name>
    <dbReference type="NCBI Taxonomy" id="403638"/>
    <lineage>
        <taxon>Bacteria</taxon>
        <taxon>Bacillati</taxon>
        <taxon>Actinomycetota</taxon>
        <taxon>Actinomycetes</taxon>
        <taxon>Micromonosporales</taxon>
        <taxon>Micromonosporaceae</taxon>
        <taxon>Actinoplanes</taxon>
    </lineage>
</organism>
<dbReference type="SMART" id="SM00091">
    <property type="entry name" value="PAS"/>
    <property type="match status" value="1"/>
</dbReference>
<dbReference type="InterPro" id="IPR036890">
    <property type="entry name" value="HATPase_C_sf"/>
</dbReference>
<feature type="transmembrane region" description="Helical" evidence="15">
    <location>
        <begin position="118"/>
        <end position="143"/>
    </location>
</feature>
<dbReference type="InterPro" id="IPR035965">
    <property type="entry name" value="PAS-like_dom_sf"/>
</dbReference>
<dbReference type="CDD" id="cd00082">
    <property type="entry name" value="HisKA"/>
    <property type="match status" value="1"/>
</dbReference>
<feature type="transmembrane region" description="Helical" evidence="15">
    <location>
        <begin position="218"/>
        <end position="245"/>
    </location>
</feature>
<dbReference type="Pfam" id="PF05231">
    <property type="entry name" value="MASE1"/>
    <property type="match status" value="1"/>
</dbReference>